<dbReference type="CDD" id="cd00093">
    <property type="entry name" value="HTH_XRE"/>
    <property type="match status" value="1"/>
</dbReference>
<comment type="caution">
    <text evidence="3">The sequence shown here is derived from an EMBL/GenBank/DDBJ whole genome shotgun (WGS) entry which is preliminary data.</text>
</comment>
<keyword evidence="1" id="KW-0238">DNA-binding</keyword>
<gene>
    <name evidence="3" type="ORF">GCM10009836_20790</name>
</gene>
<dbReference type="Pfam" id="PF01381">
    <property type="entry name" value="HTH_3"/>
    <property type="match status" value="1"/>
</dbReference>
<dbReference type="InterPro" id="IPR013096">
    <property type="entry name" value="Cupin_2"/>
</dbReference>
<dbReference type="InterPro" id="IPR050807">
    <property type="entry name" value="TransReg_Diox_bact_type"/>
</dbReference>
<dbReference type="Gene3D" id="1.10.260.40">
    <property type="entry name" value="lambda repressor-like DNA-binding domains"/>
    <property type="match status" value="1"/>
</dbReference>
<organism evidence="3 4">
    <name type="scientific">Pseudonocardia ailaonensis</name>
    <dbReference type="NCBI Taxonomy" id="367279"/>
    <lineage>
        <taxon>Bacteria</taxon>
        <taxon>Bacillati</taxon>
        <taxon>Actinomycetota</taxon>
        <taxon>Actinomycetes</taxon>
        <taxon>Pseudonocardiales</taxon>
        <taxon>Pseudonocardiaceae</taxon>
        <taxon>Pseudonocardia</taxon>
    </lineage>
</organism>
<accession>A0ABN2MXG1</accession>
<evidence type="ECO:0000313" key="3">
    <source>
        <dbReference type="EMBL" id="GAA1841298.1"/>
    </source>
</evidence>
<evidence type="ECO:0000259" key="2">
    <source>
        <dbReference type="PROSITE" id="PS50943"/>
    </source>
</evidence>
<dbReference type="PANTHER" id="PTHR46797:SF1">
    <property type="entry name" value="METHYLPHOSPHONATE SYNTHASE"/>
    <property type="match status" value="1"/>
</dbReference>
<evidence type="ECO:0000313" key="4">
    <source>
        <dbReference type="Proteomes" id="UP001500449"/>
    </source>
</evidence>
<reference evidence="3 4" key="1">
    <citation type="journal article" date="2019" name="Int. J. Syst. Evol. Microbiol.">
        <title>The Global Catalogue of Microorganisms (GCM) 10K type strain sequencing project: providing services to taxonomists for standard genome sequencing and annotation.</title>
        <authorList>
            <consortium name="The Broad Institute Genomics Platform"/>
            <consortium name="The Broad Institute Genome Sequencing Center for Infectious Disease"/>
            <person name="Wu L."/>
            <person name="Ma J."/>
        </authorList>
    </citation>
    <scope>NUCLEOTIDE SEQUENCE [LARGE SCALE GENOMIC DNA]</scope>
    <source>
        <strain evidence="3 4">JCM 16009</strain>
    </source>
</reference>
<dbReference type="InterPro" id="IPR010982">
    <property type="entry name" value="Lambda_DNA-bd_dom_sf"/>
</dbReference>
<dbReference type="InterPro" id="IPR011051">
    <property type="entry name" value="RmlC_Cupin_sf"/>
</dbReference>
<dbReference type="Pfam" id="PF07883">
    <property type="entry name" value="Cupin_2"/>
    <property type="match status" value="1"/>
</dbReference>
<dbReference type="SMART" id="SM00530">
    <property type="entry name" value="HTH_XRE"/>
    <property type="match status" value="1"/>
</dbReference>
<evidence type="ECO:0000256" key="1">
    <source>
        <dbReference type="ARBA" id="ARBA00023125"/>
    </source>
</evidence>
<protein>
    <submittedName>
        <fullName evidence="3">XRE family transcriptional regulator</fullName>
    </submittedName>
</protein>
<dbReference type="PANTHER" id="PTHR46797">
    <property type="entry name" value="HTH-TYPE TRANSCRIPTIONAL REGULATOR"/>
    <property type="match status" value="1"/>
</dbReference>
<dbReference type="SUPFAM" id="SSF51182">
    <property type="entry name" value="RmlC-like cupins"/>
    <property type="match status" value="1"/>
</dbReference>
<sequence length="211" mass="22223">MMDLMQSPDAVATAIGRNVRALRRQRRMTIEALAAAAGVSRGTVIQIETARGNPSIGTLVHLAEALRVGVTSLVDGDASPRVVVRRAEQAVPLWSNETGSTAVFRIGTDPPDVVELWEWTLQPGDAFDGEAHATGTTEVLSVLSGRLGLRVGSTEHELAEGDTVMFQAHAPHRYAGAGPDPVRFTMVVLQPGDAGLVPPSAIAPAEPDPPN</sequence>
<feature type="domain" description="HTH cro/C1-type" evidence="2">
    <location>
        <begin position="19"/>
        <end position="73"/>
    </location>
</feature>
<dbReference type="SUPFAM" id="SSF47413">
    <property type="entry name" value="lambda repressor-like DNA-binding domains"/>
    <property type="match status" value="1"/>
</dbReference>
<dbReference type="Proteomes" id="UP001500449">
    <property type="component" value="Unassembled WGS sequence"/>
</dbReference>
<dbReference type="PROSITE" id="PS50943">
    <property type="entry name" value="HTH_CROC1"/>
    <property type="match status" value="1"/>
</dbReference>
<name>A0ABN2MXG1_9PSEU</name>
<keyword evidence="4" id="KW-1185">Reference proteome</keyword>
<proteinExistence type="predicted"/>
<dbReference type="CDD" id="cd02209">
    <property type="entry name" value="cupin_XRE_C"/>
    <property type="match status" value="1"/>
</dbReference>
<dbReference type="EMBL" id="BAAAQK010000005">
    <property type="protein sequence ID" value="GAA1841298.1"/>
    <property type="molecule type" value="Genomic_DNA"/>
</dbReference>
<dbReference type="InterPro" id="IPR014710">
    <property type="entry name" value="RmlC-like_jellyroll"/>
</dbReference>
<dbReference type="InterPro" id="IPR001387">
    <property type="entry name" value="Cro/C1-type_HTH"/>
</dbReference>
<dbReference type="Gene3D" id="2.60.120.10">
    <property type="entry name" value="Jelly Rolls"/>
    <property type="match status" value="1"/>
</dbReference>